<dbReference type="VEuPathDB" id="FungiDB:I302_04512"/>
<gene>
    <name evidence="2" type="ORF">I302_04512</name>
    <name evidence="3" type="ORF">I302_101137</name>
</gene>
<dbReference type="GO" id="GO:0045490">
    <property type="term" value="P:pectin catabolic process"/>
    <property type="evidence" value="ECO:0007669"/>
    <property type="project" value="InterPro"/>
</dbReference>
<dbReference type="SUPFAM" id="SSF82171">
    <property type="entry name" value="DPP6 N-terminal domain-like"/>
    <property type="match status" value="1"/>
</dbReference>
<reference evidence="2" key="1">
    <citation type="submission" date="2013-07" db="EMBL/GenBank/DDBJ databases">
        <title>The Genome Sequence of Cryptococcus bestiolae CBS10118.</title>
        <authorList>
            <consortium name="The Broad Institute Genome Sequencing Platform"/>
            <person name="Cuomo C."/>
            <person name="Litvintseva A."/>
            <person name="Chen Y."/>
            <person name="Heitman J."/>
            <person name="Sun S."/>
            <person name="Springer D."/>
            <person name="Dromer F."/>
            <person name="Young S.K."/>
            <person name="Zeng Q."/>
            <person name="Gargeya S."/>
            <person name="Fitzgerald M."/>
            <person name="Abouelleil A."/>
            <person name="Alvarado L."/>
            <person name="Berlin A.M."/>
            <person name="Chapman S.B."/>
            <person name="Dewar J."/>
            <person name="Goldberg J."/>
            <person name="Griggs A."/>
            <person name="Gujja S."/>
            <person name="Hansen M."/>
            <person name="Howarth C."/>
            <person name="Imamovic A."/>
            <person name="Larimer J."/>
            <person name="McCowan C."/>
            <person name="Murphy C."/>
            <person name="Pearson M."/>
            <person name="Priest M."/>
            <person name="Roberts A."/>
            <person name="Saif S."/>
            <person name="Shea T."/>
            <person name="Sykes S."/>
            <person name="Wortman J."/>
            <person name="Nusbaum C."/>
            <person name="Birren B."/>
        </authorList>
    </citation>
    <scope>NUCLEOTIDE SEQUENCE [LARGE SCALE GENOMIC DNA]</scope>
    <source>
        <strain evidence="2">CBS 10118</strain>
    </source>
</reference>
<reference evidence="2" key="3">
    <citation type="submission" date="2014-01" db="EMBL/GenBank/DDBJ databases">
        <title>Evolution of pathogenesis and genome organization in the Tremellales.</title>
        <authorList>
            <person name="Cuomo C."/>
            <person name="Litvintseva A."/>
            <person name="Heitman J."/>
            <person name="Chen Y."/>
            <person name="Sun S."/>
            <person name="Springer D."/>
            <person name="Dromer F."/>
            <person name="Young S."/>
            <person name="Zeng Q."/>
            <person name="Chapman S."/>
            <person name="Gujja S."/>
            <person name="Saif S."/>
            <person name="Birren B."/>
        </authorList>
    </citation>
    <scope>NUCLEOTIDE SEQUENCE</scope>
    <source>
        <strain evidence="2">CBS 10118</strain>
    </source>
</reference>
<name>A0A1B9G728_9TREE</name>
<keyword evidence="4" id="KW-1185">Reference proteome</keyword>
<dbReference type="GO" id="GO:0047487">
    <property type="term" value="F:oligogalacturonide lyase activity"/>
    <property type="evidence" value="ECO:0007669"/>
    <property type="project" value="InterPro"/>
</dbReference>
<proteinExistence type="predicted"/>
<feature type="domain" description="Oligogalacturonate lyase" evidence="1">
    <location>
        <begin position="183"/>
        <end position="406"/>
    </location>
</feature>
<evidence type="ECO:0000259" key="1">
    <source>
        <dbReference type="Pfam" id="PF14583"/>
    </source>
</evidence>
<reference evidence="3" key="4">
    <citation type="submission" date="2024-02" db="EMBL/GenBank/DDBJ databases">
        <title>Comparative genomics of Cryptococcus and Kwoniella reveals pathogenesis evolution and contrasting modes of karyotype evolution via chromosome fusion or intercentromeric recombination.</title>
        <authorList>
            <person name="Coelho M.A."/>
            <person name="David-Palma M."/>
            <person name="Shea T."/>
            <person name="Bowers K."/>
            <person name="McGinley-Smith S."/>
            <person name="Mohammad A.W."/>
            <person name="Gnirke A."/>
            <person name="Yurkov A.M."/>
            <person name="Nowrousian M."/>
            <person name="Sun S."/>
            <person name="Cuomo C.A."/>
            <person name="Heitman J."/>
        </authorList>
    </citation>
    <scope>NUCLEOTIDE SEQUENCE</scope>
    <source>
        <strain evidence="3">CBS 10118</strain>
    </source>
</reference>
<sequence>MSSPVEWIEPSGYRVVRLSEEPGSSSLYFNFNAYTPEGDYVVISTPSGISKIQLSTFKLSQVIPIPEPFSFLFVGKKHRRAYYRLNEAKTLHWVDLDTLETRLIGKESLGDIQTINCDETYLAGVEVDPTYKSDILDLFSKRDPKTDQFVYEANWPDGTPMTYADAKEVRLSQRLEARVPMVLFLVDVETGQRKDIYKATDWLNHLLFSPTDPNLLMFCHEGPWHQVDRLWTLRLDESSIAPHKIHERRMNMEIAGHEWFSHDGETIWYDLQTPRGEDFWVAGYEIRTGKRTHYHLNRNEWSVHFSSSTDNSLFCGDGGDPEMVAHAEDGAYLYLFTPKSIPDVAGLKSPDSANLIVPGYFESKKLVDLKNSDYRLEPNANFTPDGKYLIFRSNLHGDLHVYAVEVEPRDK</sequence>
<reference evidence="3" key="2">
    <citation type="submission" date="2013-07" db="EMBL/GenBank/DDBJ databases">
        <authorList>
            <consortium name="The Broad Institute Genome Sequencing Platform"/>
            <person name="Cuomo C."/>
            <person name="Litvintseva A."/>
            <person name="Chen Y."/>
            <person name="Heitman J."/>
            <person name="Sun S."/>
            <person name="Springer D."/>
            <person name="Dromer F."/>
            <person name="Young S.K."/>
            <person name="Zeng Q."/>
            <person name="Gargeya S."/>
            <person name="Fitzgerald M."/>
            <person name="Abouelleil A."/>
            <person name="Alvarado L."/>
            <person name="Berlin A.M."/>
            <person name="Chapman S.B."/>
            <person name="Dewar J."/>
            <person name="Goldberg J."/>
            <person name="Griggs A."/>
            <person name="Gujja S."/>
            <person name="Hansen M."/>
            <person name="Howarth C."/>
            <person name="Imamovic A."/>
            <person name="Larimer J."/>
            <person name="McCowan C."/>
            <person name="Murphy C."/>
            <person name="Pearson M."/>
            <person name="Priest M."/>
            <person name="Roberts A."/>
            <person name="Saif S."/>
            <person name="Shea T."/>
            <person name="Sykes S."/>
            <person name="Wortman J."/>
            <person name="Nusbaum C."/>
            <person name="Birren B."/>
        </authorList>
    </citation>
    <scope>NUCLEOTIDE SEQUENCE</scope>
    <source>
        <strain evidence="3">CBS 10118</strain>
    </source>
</reference>
<evidence type="ECO:0000313" key="3">
    <source>
        <dbReference type="EMBL" id="WVW79171.1"/>
    </source>
</evidence>
<evidence type="ECO:0000313" key="2">
    <source>
        <dbReference type="EMBL" id="OCF26822.1"/>
    </source>
</evidence>
<dbReference type="GeneID" id="30208911"/>
<dbReference type="KEGG" id="kbi:30208911"/>
<dbReference type="Pfam" id="PF14583">
    <property type="entry name" value="Pectate_lyase22"/>
    <property type="match status" value="1"/>
</dbReference>
<dbReference type="EMBL" id="CP144541">
    <property type="protein sequence ID" value="WVW79171.1"/>
    <property type="molecule type" value="Genomic_DNA"/>
</dbReference>
<dbReference type="EMBL" id="KI894020">
    <property type="protein sequence ID" value="OCF26822.1"/>
    <property type="molecule type" value="Genomic_DNA"/>
</dbReference>
<dbReference type="InterPro" id="IPR015943">
    <property type="entry name" value="WD40/YVTN_repeat-like_dom_sf"/>
</dbReference>
<accession>A0A1B9G728</accession>
<protein>
    <recommendedName>
        <fullName evidence="1">Oligogalacturonate lyase domain-containing protein</fullName>
    </recommendedName>
</protein>
<dbReference type="OrthoDB" id="2558604at2759"/>
<dbReference type="AlphaFoldDB" id="A0A1B9G728"/>
<dbReference type="RefSeq" id="XP_019047892.1">
    <property type="nucleotide sequence ID" value="XM_019191144.1"/>
</dbReference>
<organism evidence="2">
    <name type="scientific">Kwoniella bestiolae CBS 10118</name>
    <dbReference type="NCBI Taxonomy" id="1296100"/>
    <lineage>
        <taxon>Eukaryota</taxon>
        <taxon>Fungi</taxon>
        <taxon>Dikarya</taxon>
        <taxon>Basidiomycota</taxon>
        <taxon>Agaricomycotina</taxon>
        <taxon>Tremellomycetes</taxon>
        <taxon>Tremellales</taxon>
        <taxon>Cryptococcaceae</taxon>
        <taxon>Kwoniella</taxon>
    </lineage>
</organism>
<dbReference type="InterPro" id="IPR027946">
    <property type="entry name" value="Ogl_dom"/>
</dbReference>
<dbReference type="Proteomes" id="UP000092730">
    <property type="component" value="Chromosome 1"/>
</dbReference>
<evidence type="ECO:0000313" key="4">
    <source>
        <dbReference type="Proteomes" id="UP000092730"/>
    </source>
</evidence>
<dbReference type="Gene3D" id="2.130.10.10">
    <property type="entry name" value="YVTN repeat-like/Quinoprotein amine dehydrogenase"/>
    <property type="match status" value="1"/>
</dbReference>